<accession>A0AAD9QA17</accession>
<reference evidence="1" key="1">
    <citation type="journal article" date="2023" name="G3 (Bethesda)">
        <title>Whole genome assembly and annotation of the endangered Caribbean coral Acropora cervicornis.</title>
        <authorList>
            <person name="Selwyn J.D."/>
            <person name="Vollmer S.V."/>
        </authorList>
    </citation>
    <scope>NUCLEOTIDE SEQUENCE</scope>
    <source>
        <strain evidence="1">K2</strain>
    </source>
</reference>
<comment type="caution">
    <text evidence="1">The sequence shown here is derived from an EMBL/GenBank/DDBJ whole genome shotgun (WGS) entry which is preliminary data.</text>
</comment>
<protein>
    <submittedName>
        <fullName evidence="1">Uncharacterized protein</fullName>
    </submittedName>
</protein>
<gene>
    <name evidence="1" type="ORF">P5673_020526</name>
</gene>
<proteinExistence type="predicted"/>
<sequence length="193" mass="21135">MAINLPLTNHCGAVTAGTKEVFPGSLEALATNYWSTISCSLKPSQETFDPWGTPCLWPMYVKYIHRKPKGSQGRCLYYSNTCASQQLLLKRGGISINPGPSKRAATKCEQCEKTVRKKQKAVSCGVCLGASLSKCAGIKSVSANMAWTCSGCLVSVLPFHKCRTDALIEDQEVITSYEFTENTENIVRVLEEQ</sequence>
<name>A0AAD9QA17_ACRCE</name>
<evidence type="ECO:0000313" key="2">
    <source>
        <dbReference type="Proteomes" id="UP001249851"/>
    </source>
</evidence>
<dbReference type="Proteomes" id="UP001249851">
    <property type="component" value="Unassembled WGS sequence"/>
</dbReference>
<dbReference type="AlphaFoldDB" id="A0AAD9QA17"/>
<reference evidence="1" key="2">
    <citation type="journal article" date="2023" name="Science">
        <title>Genomic signatures of disease resistance in endangered staghorn corals.</title>
        <authorList>
            <person name="Vollmer S.V."/>
            <person name="Selwyn J.D."/>
            <person name="Despard B.A."/>
            <person name="Roesel C.L."/>
        </authorList>
    </citation>
    <scope>NUCLEOTIDE SEQUENCE</scope>
    <source>
        <strain evidence="1">K2</strain>
    </source>
</reference>
<keyword evidence="2" id="KW-1185">Reference proteome</keyword>
<evidence type="ECO:0000313" key="1">
    <source>
        <dbReference type="EMBL" id="KAK2557409.1"/>
    </source>
</evidence>
<dbReference type="EMBL" id="JARQWQ010000050">
    <property type="protein sequence ID" value="KAK2557409.1"/>
    <property type="molecule type" value="Genomic_DNA"/>
</dbReference>
<organism evidence="1 2">
    <name type="scientific">Acropora cervicornis</name>
    <name type="common">Staghorn coral</name>
    <dbReference type="NCBI Taxonomy" id="6130"/>
    <lineage>
        <taxon>Eukaryota</taxon>
        <taxon>Metazoa</taxon>
        <taxon>Cnidaria</taxon>
        <taxon>Anthozoa</taxon>
        <taxon>Hexacorallia</taxon>
        <taxon>Scleractinia</taxon>
        <taxon>Astrocoeniina</taxon>
        <taxon>Acroporidae</taxon>
        <taxon>Acropora</taxon>
    </lineage>
</organism>